<dbReference type="Proteomes" id="UP000291084">
    <property type="component" value="Chromosome 4"/>
</dbReference>
<proteinExistence type="predicted"/>
<evidence type="ECO:0000313" key="2">
    <source>
        <dbReference type="Proteomes" id="UP000291084"/>
    </source>
</evidence>
<name>A0A0S3S1C5_PHAAN</name>
<dbReference type="EMBL" id="AP015037">
    <property type="protein sequence ID" value="BAT86593.1"/>
    <property type="molecule type" value="Genomic_DNA"/>
</dbReference>
<sequence>MIHDNKSTVYQPMFDMAKGRVRTPAPTMAVRLWKVEYHHFAFREAVTGSQSSIFFCLAAAAATSTSLFSSEWFIFPTPDAVF</sequence>
<accession>A0A0S3S1C5</accession>
<organism evidence="1 2">
    <name type="scientific">Vigna angularis var. angularis</name>
    <dbReference type="NCBI Taxonomy" id="157739"/>
    <lineage>
        <taxon>Eukaryota</taxon>
        <taxon>Viridiplantae</taxon>
        <taxon>Streptophyta</taxon>
        <taxon>Embryophyta</taxon>
        <taxon>Tracheophyta</taxon>
        <taxon>Spermatophyta</taxon>
        <taxon>Magnoliopsida</taxon>
        <taxon>eudicotyledons</taxon>
        <taxon>Gunneridae</taxon>
        <taxon>Pentapetalae</taxon>
        <taxon>rosids</taxon>
        <taxon>fabids</taxon>
        <taxon>Fabales</taxon>
        <taxon>Fabaceae</taxon>
        <taxon>Papilionoideae</taxon>
        <taxon>50 kb inversion clade</taxon>
        <taxon>NPAAA clade</taxon>
        <taxon>indigoferoid/millettioid clade</taxon>
        <taxon>Phaseoleae</taxon>
        <taxon>Vigna</taxon>
    </lineage>
</organism>
<dbReference type="AlphaFoldDB" id="A0A0S3S1C5"/>
<keyword evidence="2" id="KW-1185">Reference proteome</keyword>
<evidence type="ECO:0000313" key="1">
    <source>
        <dbReference type="EMBL" id="BAT86593.1"/>
    </source>
</evidence>
<gene>
    <name evidence="1" type="primary">Vigan.04G426400</name>
    <name evidence="1" type="ORF">VIGAN_04426400</name>
</gene>
<protein>
    <submittedName>
        <fullName evidence="1">Uncharacterized protein</fullName>
    </submittedName>
</protein>
<reference evidence="1 2" key="1">
    <citation type="journal article" date="2015" name="Sci. Rep.">
        <title>The power of single molecule real-time sequencing technology in the de novo assembly of a eukaryotic genome.</title>
        <authorList>
            <person name="Sakai H."/>
            <person name="Naito K."/>
            <person name="Ogiso-Tanaka E."/>
            <person name="Takahashi Y."/>
            <person name="Iseki K."/>
            <person name="Muto C."/>
            <person name="Satou K."/>
            <person name="Teruya K."/>
            <person name="Shiroma A."/>
            <person name="Shimoji M."/>
            <person name="Hirano T."/>
            <person name="Itoh T."/>
            <person name="Kaga A."/>
            <person name="Tomooka N."/>
        </authorList>
    </citation>
    <scope>NUCLEOTIDE SEQUENCE [LARGE SCALE GENOMIC DNA]</scope>
    <source>
        <strain evidence="2">cv. Shumari</strain>
    </source>
</reference>